<keyword evidence="2" id="KW-1185">Reference proteome</keyword>
<evidence type="ECO:0000313" key="1">
    <source>
        <dbReference type="EMBL" id="MFC7279151.1"/>
    </source>
</evidence>
<protein>
    <submittedName>
        <fullName evidence="1">Uncharacterized protein</fullName>
    </submittedName>
</protein>
<sequence length="82" mass="8491">MTNQPLTVVQPAESAGTGPQLTLLTKLCGGTSCPTIYRTERDTYVIQGYTVTAETAGLDLPAGEQLVEIPADLLAQAVKAAG</sequence>
<evidence type="ECO:0000313" key="2">
    <source>
        <dbReference type="Proteomes" id="UP001596548"/>
    </source>
</evidence>
<dbReference type="Proteomes" id="UP001596548">
    <property type="component" value="Unassembled WGS sequence"/>
</dbReference>
<dbReference type="EMBL" id="JBHTBJ010000044">
    <property type="protein sequence ID" value="MFC7279151.1"/>
    <property type="molecule type" value="Genomic_DNA"/>
</dbReference>
<proteinExistence type="predicted"/>
<reference evidence="2" key="1">
    <citation type="journal article" date="2019" name="Int. J. Syst. Evol. Microbiol.">
        <title>The Global Catalogue of Microorganisms (GCM) 10K type strain sequencing project: providing services to taxonomists for standard genome sequencing and annotation.</title>
        <authorList>
            <consortium name="The Broad Institute Genomics Platform"/>
            <consortium name="The Broad Institute Genome Sequencing Center for Infectious Disease"/>
            <person name="Wu L."/>
            <person name="Ma J."/>
        </authorList>
    </citation>
    <scope>NUCLEOTIDE SEQUENCE [LARGE SCALE GENOMIC DNA]</scope>
    <source>
        <strain evidence="2">XZYJT-10</strain>
    </source>
</reference>
<gene>
    <name evidence="1" type="ORF">ACFQS1_34755</name>
</gene>
<organism evidence="1 2">
    <name type="scientific">Paractinoplanes rhizophilus</name>
    <dbReference type="NCBI Taxonomy" id="1416877"/>
    <lineage>
        <taxon>Bacteria</taxon>
        <taxon>Bacillati</taxon>
        <taxon>Actinomycetota</taxon>
        <taxon>Actinomycetes</taxon>
        <taxon>Micromonosporales</taxon>
        <taxon>Micromonosporaceae</taxon>
        <taxon>Paractinoplanes</taxon>
    </lineage>
</organism>
<name>A0ABW2I2R6_9ACTN</name>
<dbReference type="RefSeq" id="WP_378976261.1">
    <property type="nucleotide sequence ID" value="NZ_JBHTBJ010000044.1"/>
</dbReference>
<comment type="caution">
    <text evidence="1">The sequence shown here is derived from an EMBL/GenBank/DDBJ whole genome shotgun (WGS) entry which is preliminary data.</text>
</comment>
<accession>A0ABW2I2R6</accession>